<dbReference type="AlphaFoldDB" id="A0A0A9BEV9"/>
<organism evidence="1">
    <name type="scientific">Arundo donax</name>
    <name type="common">Giant reed</name>
    <name type="synonym">Donax arundinaceus</name>
    <dbReference type="NCBI Taxonomy" id="35708"/>
    <lineage>
        <taxon>Eukaryota</taxon>
        <taxon>Viridiplantae</taxon>
        <taxon>Streptophyta</taxon>
        <taxon>Embryophyta</taxon>
        <taxon>Tracheophyta</taxon>
        <taxon>Spermatophyta</taxon>
        <taxon>Magnoliopsida</taxon>
        <taxon>Liliopsida</taxon>
        <taxon>Poales</taxon>
        <taxon>Poaceae</taxon>
        <taxon>PACMAD clade</taxon>
        <taxon>Arundinoideae</taxon>
        <taxon>Arundineae</taxon>
        <taxon>Arundo</taxon>
    </lineage>
</organism>
<reference evidence="1" key="1">
    <citation type="submission" date="2014-09" db="EMBL/GenBank/DDBJ databases">
        <authorList>
            <person name="Magalhaes I.L.F."/>
            <person name="Oliveira U."/>
            <person name="Santos F.R."/>
            <person name="Vidigal T.H.D.A."/>
            <person name="Brescovit A.D."/>
            <person name="Santos A.J."/>
        </authorList>
    </citation>
    <scope>NUCLEOTIDE SEQUENCE</scope>
    <source>
        <tissue evidence="1">Shoot tissue taken approximately 20 cm above the soil surface</tissue>
    </source>
</reference>
<dbReference type="EMBL" id="GBRH01238125">
    <property type="protein sequence ID" value="JAD59770.1"/>
    <property type="molecule type" value="Transcribed_RNA"/>
</dbReference>
<evidence type="ECO:0000313" key="1">
    <source>
        <dbReference type="EMBL" id="JAD59770.1"/>
    </source>
</evidence>
<proteinExistence type="predicted"/>
<reference evidence="1" key="2">
    <citation type="journal article" date="2015" name="Data Brief">
        <title>Shoot transcriptome of the giant reed, Arundo donax.</title>
        <authorList>
            <person name="Barrero R.A."/>
            <person name="Guerrero F.D."/>
            <person name="Moolhuijzen P."/>
            <person name="Goolsby J.A."/>
            <person name="Tidwell J."/>
            <person name="Bellgard S.E."/>
            <person name="Bellgard M.I."/>
        </authorList>
    </citation>
    <scope>NUCLEOTIDE SEQUENCE</scope>
    <source>
        <tissue evidence="1">Shoot tissue taken approximately 20 cm above the soil surface</tissue>
    </source>
</reference>
<sequence length="16" mass="1755">MSMHVLKMCSPGCLMS</sequence>
<accession>A0A0A9BEV9</accession>
<name>A0A0A9BEV9_ARUDO</name>
<protein>
    <submittedName>
        <fullName evidence="1">Uncharacterized protein</fullName>
    </submittedName>
</protein>